<keyword evidence="3" id="KW-1185">Reference proteome</keyword>
<dbReference type="InParanoid" id="M1D951"/>
<sequence>MLEKNTDLPLCKTQKSVDPSPPLALHPAARDPLPVTLMNQSYAPSDTSTLSDQKFVYEDLDPRGTDLSVPFEMLRTNPLIYEPNPKLGSEHAPLQPEKINEPDPMLGSEPAPPMLGSEPSPPMLIIEPDPALSSYQFTHRLHSGISFNYLCYHRQCTGVYFNSPHGIVFHNLHSHPDFSHYCVLCGTAYNTSGDLSLHVAEVHHRHHLSNFFMEMESLLSF</sequence>
<reference evidence="2" key="2">
    <citation type="submission" date="2015-06" db="UniProtKB">
        <authorList>
            <consortium name="EnsemblPlants"/>
        </authorList>
    </citation>
    <scope>IDENTIFICATION</scope>
    <source>
        <strain evidence="2">DM1-3 516 R44</strain>
    </source>
</reference>
<protein>
    <recommendedName>
        <fullName evidence="4">C2H2-type domain-containing protein</fullName>
    </recommendedName>
</protein>
<dbReference type="PaxDb" id="4113-PGSC0003DMT400085272"/>
<evidence type="ECO:0000313" key="3">
    <source>
        <dbReference type="Proteomes" id="UP000011115"/>
    </source>
</evidence>
<organism evidence="2 3">
    <name type="scientific">Solanum tuberosum</name>
    <name type="common">Potato</name>
    <dbReference type="NCBI Taxonomy" id="4113"/>
    <lineage>
        <taxon>Eukaryota</taxon>
        <taxon>Viridiplantae</taxon>
        <taxon>Streptophyta</taxon>
        <taxon>Embryophyta</taxon>
        <taxon>Tracheophyta</taxon>
        <taxon>Spermatophyta</taxon>
        <taxon>Magnoliopsida</taxon>
        <taxon>eudicotyledons</taxon>
        <taxon>Gunneridae</taxon>
        <taxon>Pentapetalae</taxon>
        <taxon>asterids</taxon>
        <taxon>lamiids</taxon>
        <taxon>Solanales</taxon>
        <taxon>Solanaceae</taxon>
        <taxon>Solanoideae</taxon>
        <taxon>Solaneae</taxon>
        <taxon>Solanum</taxon>
    </lineage>
</organism>
<evidence type="ECO:0000256" key="1">
    <source>
        <dbReference type="SAM" id="MobiDB-lite"/>
    </source>
</evidence>
<evidence type="ECO:0000313" key="2">
    <source>
        <dbReference type="EnsemblPlants" id="PGSC0003DMT400085272"/>
    </source>
</evidence>
<accession>M1D951</accession>
<dbReference type="HOGENOM" id="CLU_1252525_0_0_1"/>
<name>M1D951_SOLTU</name>
<evidence type="ECO:0008006" key="4">
    <source>
        <dbReference type="Google" id="ProtNLM"/>
    </source>
</evidence>
<reference evidence="3" key="1">
    <citation type="journal article" date="2011" name="Nature">
        <title>Genome sequence and analysis of the tuber crop potato.</title>
        <authorList>
            <consortium name="The Potato Genome Sequencing Consortium"/>
        </authorList>
    </citation>
    <scope>NUCLEOTIDE SEQUENCE [LARGE SCALE GENOMIC DNA]</scope>
    <source>
        <strain evidence="3">cv. DM1-3 516 R44</strain>
    </source>
</reference>
<dbReference type="AlphaFoldDB" id="M1D951"/>
<dbReference type="Gramene" id="PGSC0003DMT400085272">
    <property type="protein sequence ID" value="PGSC0003DMT400085272"/>
    <property type="gene ID" value="PGSC0003DMG400034843"/>
</dbReference>
<dbReference type="Proteomes" id="UP000011115">
    <property type="component" value="Unassembled WGS sequence"/>
</dbReference>
<proteinExistence type="predicted"/>
<feature type="region of interest" description="Disordered" evidence="1">
    <location>
        <begin position="1"/>
        <end position="29"/>
    </location>
</feature>
<dbReference type="EnsemblPlants" id="PGSC0003DMT400085272">
    <property type="protein sequence ID" value="PGSC0003DMT400085272"/>
    <property type="gene ID" value="PGSC0003DMG400034843"/>
</dbReference>